<dbReference type="EMBL" id="SJST01000002">
    <property type="protein sequence ID" value="TCD15285.1"/>
    <property type="molecule type" value="Genomic_DNA"/>
</dbReference>
<accession>A0A4R0PFU2</accession>
<feature type="chain" id="PRO_5020601831" description="FecR protein domain-containing protein" evidence="2">
    <location>
        <begin position="29"/>
        <end position="264"/>
    </location>
</feature>
<evidence type="ECO:0000256" key="2">
    <source>
        <dbReference type="SAM" id="SignalP"/>
    </source>
</evidence>
<evidence type="ECO:0000259" key="3">
    <source>
        <dbReference type="Pfam" id="PF04773"/>
    </source>
</evidence>
<dbReference type="Pfam" id="PF04773">
    <property type="entry name" value="FecR"/>
    <property type="match status" value="1"/>
</dbReference>
<keyword evidence="2" id="KW-0732">Signal</keyword>
<dbReference type="AlphaFoldDB" id="A0A4R0PFU2"/>
<evidence type="ECO:0000313" key="5">
    <source>
        <dbReference type="Proteomes" id="UP000291301"/>
    </source>
</evidence>
<name>A0A4R0PFU2_9HYPH</name>
<feature type="signal peptide" evidence="2">
    <location>
        <begin position="1"/>
        <end position="28"/>
    </location>
</feature>
<protein>
    <recommendedName>
        <fullName evidence="3">FecR protein domain-containing protein</fullName>
    </recommendedName>
</protein>
<comment type="caution">
    <text evidence="4">The sequence shown here is derived from an EMBL/GenBank/DDBJ whole genome shotgun (WGS) entry which is preliminary data.</text>
</comment>
<gene>
    <name evidence="4" type="ORF">E0D97_07045</name>
</gene>
<feature type="region of interest" description="Disordered" evidence="1">
    <location>
        <begin position="230"/>
        <end position="264"/>
    </location>
</feature>
<evidence type="ECO:0000313" key="4">
    <source>
        <dbReference type="EMBL" id="TCD15285.1"/>
    </source>
</evidence>
<proteinExistence type="predicted"/>
<organism evidence="4 5">
    <name type="scientific">Oricola cellulosilytica</name>
    <dbReference type="NCBI Taxonomy" id="1429082"/>
    <lineage>
        <taxon>Bacteria</taxon>
        <taxon>Pseudomonadati</taxon>
        <taxon>Pseudomonadota</taxon>
        <taxon>Alphaproteobacteria</taxon>
        <taxon>Hyphomicrobiales</taxon>
        <taxon>Ahrensiaceae</taxon>
        <taxon>Oricola</taxon>
    </lineage>
</organism>
<evidence type="ECO:0000256" key="1">
    <source>
        <dbReference type="SAM" id="MobiDB-lite"/>
    </source>
</evidence>
<sequence>MAFRKTTSLLSLAAIVAPLSALAPSAKAQSVGALTAESATVSKDGARLRAGSGILLGDRLRSNATGSGVIVFQDESSARMGPNAELTIDEFVYDPARRGGTIRLRQTNGLARIYGGQISKRGRSEIRTPHIVLAVRGGIVDMAVLGGESVATLRGGLMVCRVGNMKKTITNPGFSCVSDGATLEIARLDETDRQLVTPAVPGRTTGGSRRYDAAHCASAAGVSSAACRSRDGALPGPRASENALPAMGRPGGSASCNPQNQRCG</sequence>
<dbReference type="OrthoDB" id="6038785at2"/>
<dbReference type="InterPro" id="IPR006860">
    <property type="entry name" value="FecR"/>
</dbReference>
<reference evidence="4 5" key="1">
    <citation type="journal article" date="2015" name="Antonie Van Leeuwenhoek">
        <title>Oricola cellulosilytica gen. nov., sp. nov., a cellulose-degrading bacterium of the family Phyllobacteriaceae isolated from surface seashore water, and emended descriptions of Mesorhizobium loti and Phyllobacterium myrsinacearum.</title>
        <authorList>
            <person name="Hameed A."/>
            <person name="Shahina M."/>
            <person name="Lai W.A."/>
            <person name="Lin S.Y."/>
            <person name="Young L.S."/>
            <person name="Liu Y.C."/>
            <person name="Hsu Y.H."/>
            <person name="Young C.C."/>
        </authorList>
    </citation>
    <scope>NUCLEOTIDE SEQUENCE [LARGE SCALE GENOMIC DNA]</scope>
    <source>
        <strain evidence="4 5">KCTC 52183</strain>
    </source>
</reference>
<feature type="domain" description="FecR protein" evidence="3">
    <location>
        <begin position="58"/>
        <end position="151"/>
    </location>
</feature>
<feature type="compositionally biased region" description="Polar residues" evidence="1">
    <location>
        <begin position="254"/>
        <end position="264"/>
    </location>
</feature>
<dbReference type="Proteomes" id="UP000291301">
    <property type="component" value="Unassembled WGS sequence"/>
</dbReference>
<dbReference type="RefSeq" id="WP_131567246.1">
    <property type="nucleotide sequence ID" value="NZ_JAINFK010000004.1"/>
</dbReference>
<keyword evidence="5" id="KW-1185">Reference proteome</keyword>